<keyword evidence="2" id="KW-1185">Reference proteome</keyword>
<comment type="caution">
    <text evidence="1">The sequence shown here is derived from an EMBL/GenBank/DDBJ whole genome shotgun (WGS) entry which is preliminary data.</text>
</comment>
<organism evidence="1 2">
    <name type="scientific">Diacronema lutheri</name>
    <name type="common">Unicellular marine alga</name>
    <name type="synonym">Monochrysis lutheri</name>
    <dbReference type="NCBI Taxonomy" id="2081491"/>
    <lineage>
        <taxon>Eukaryota</taxon>
        <taxon>Haptista</taxon>
        <taxon>Haptophyta</taxon>
        <taxon>Pavlovophyceae</taxon>
        <taxon>Pavlovales</taxon>
        <taxon>Pavlovaceae</taxon>
        <taxon>Diacronema</taxon>
    </lineage>
</organism>
<dbReference type="AlphaFoldDB" id="A0A8J5XCR1"/>
<dbReference type="Proteomes" id="UP000751190">
    <property type="component" value="Unassembled WGS sequence"/>
</dbReference>
<proteinExistence type="predicted"/>
<sequence>MCKPPVVHQAVPIPGRKRQVLNAESTGDLTSCINCGCSLKRIAAKGPSLIIGAVPERVDRARFCSTECLYSHAFREALLFDDDDDE</sequence>
<name>A0A8J5XCR1_DIALT</name>
<accession>A0A8J5XCR1</accession>
<gene>
    <name evidence="1" type="ORF">KFE25_002406</name>
</gene>
<reference evidence="1" key="1">
    <citation type="submission" date="2021-05" db="EMBL/GenBank/DDBJ databases">
        <title>The genome of the haptophyte Pavlova lutheri (Diacronema luteri, Pavlovales) - a model for lipid biosynthesis in eukaryotic algae.</title>
        <authorList>
            <person name="Hulatt C.J."/>
            <person name="Posewitz M.C."/>
        </authorList>
    </citation>
    <scope>NUCLEOTIDE SEQUENCE</scope>
    <source>
        <strain evidence="1">NIVA-4/92</strain>
    </source>
</reference>
<dbReference type="EMBL" id="JAGTXO010000027">
    <property type="protein sequence ID" value="KAG8461217.1"/>
    <property type="molecule type" value="Genomic_DNA"/>
</dbReference>
<protein>
    <submittedName>
        <fullName evidence="1">Uncharacterized protein</fullName>
    </submittedName>
</protein>
<evidence type="ECO:0000313" key="2">
    <source>
        <dbReference type="Proteomes" id="UP000751190"/>
    </source>
</evidence>
<evidence type="ECO:0000313" key="1">
    <source>
        <dbReference type="EMBL" id="KAG8461217.1"/>
    </source>
</evidence>